<sequence>MRARVAAILAVLNATPLSADIGWQTARMAPGSLMLMEDERGEGLSHAARGRTAGFFRFDTYEGKGDAPVYAGSYDTNDRGEGVRSVSADGRITRCESHRCARPLGASSHVIVRSDGFRETRKPVTRETAPGPAWKEWGLDGLVATGGPEPDRFGAARNGWRKDHAGGAKTCSLWLMLALR</sequence>
<dbReference type="OrthoDB" id="7873843at2"/>
<keyword evidence="3" id="KW-1185">Reference proteome</keyword>
<protein>
    <submittedName>
        <fullName evidence="2">Uncharacterized protein</fullName>
    </submittedName>
</protein>
<organism evidence="2 3">
    <name type="scientific">Salipiger thiooxidans</name>
    <dbReference type="NCBI Taxonomy" id="282683"/>
    <lineage>
        <taxon>Bacteria</taxon>
        <taxon>Pseudomonadati</taxon>
        <taxon>Pseudomonadota</taxon>
        <taxon>Alphaproteobacteria</taxon>
        <taxon>Rhodobacterales</taxon>
        <taxon>Roseobacteraceae</taxon>
        <taxon>Salipiger</taxon>
    </lineage>
</organism>
<gene>
    <name evidence="2" type="ORF">SAMN04488105_103282</name>
</gene>
<accession>A0A1G7CS46</accession>
<dbReference type="AlphaFoldDB" id="A0A1G7CS46"/>
<dbReference type="Proteomes" id="UP000198994">
    <property type="component" value="Unassembled WGS sequence"/>
</dbReference>
<evidence type="ECO:0000256" key="1">
    <source>
        <dbReference type="SAM" id="SignalP"/>
    </source>
</evidence>
<dbReference type="RefSeq" id="WP_089956554.1">
    <property type="nucleotide sequence ID" value="NZ_FNAV01000003.1"/>
</dbReference>
<name>A0A1G7CS46_9RHOB</name>
<evidence type="ECO:0000313" key="2">
    <source>
        <dbReference type="EMBL" id="SDE41335.1"/>
    </source>
</evidence>
<feature type="chain" id="PRO_5011517616" evidence="1">
    <location>
        <begin position="20"/>
        <end position="180"/>
    </location>
</feature>
<dbReference type="EMBL" id="FNAV01000003">
    <property type="protein sequence ID" value="SDE41335.1"/>
    <property type="molecule type" value="Genomic_DNA"/>
</dbReference>
<keyword evidence="1" id="KW-0732">Signal</keyword>
<feature type="signal peptide" evidence="1">
    <location>
        <begin position="1"/>
        <end position="19"/>
    </location>
</feature>
<reference evidence="3" key="1">
    <citation type="submission" date="2016-10" db="EMBL/GenBank/DDBJ databases">
        <authorList>
            <person name="Varghese N."/>
            <person name="Submissions S."/>
        </authorList>
    </citation>
    <scope>NUCLEOTIDE SEQUENCE [LARGE SCALE GENOMIC DNA]</scope>
    <source>
        <strain evidence="3">DSM 10146</strain>
    </source>
</reference>
<evidence type="ECO:0000313" key="3">
    <source>
        <dbReference type="Proteomes" id="UP000198994"/>
    </source>
</evidence>
<proteinExistence type="predicted"/>